<evidence type="ECO:0000259" key="3">
    <source>
        <dbReference type="SMART" id="SM00331"/>
    </source>
</evidence>
<evidence type="ECO:0000256" key="1">
    <source>
        <dbReference type="ARBA" id="ARBA00022801"/>
    </source>
</evidence>
<dbReference type="FunFam" id="3.30.450.40:FF:000035">
    <property type="entry name" value="PAS sensor protein"/>
    <property type="match status" value="1"/>
</dbReference>
<dbReference type="Gene3D" id="3.30.450.40">
    <property type="match status" value="2"/>
</dbReference>
<dbReference type="PANTHER" id="PTHR43156">
    <property type="entry name" value="STAGE II SPORULATION PROTEIN E-RELATED"/>
    <property type="match status" value="1"/>
</dbReference>
<dbReference type="InterPro" id="IPR003018">
    <property type="entry name" value="GAF"/>
</dbReference>
<dbReference type="InterPro" id="IPR052016">
    <property type="entry name" value="Bact_Sigma-Reg"/>
</dbReference>
<dbReference type="Gene3D" id="3.30.565.10">
    <property type="entry name" value="Histidine kinase-like ATPase, C-terminal domain"/>
    <property type="match status" value="1"/>
</dbReference>
<dbReference type="SMART" id="SM00065">
    <property type="entry name" value="GAF"/>
    <property type="match status" value="1"/>
</dbReference>
<dbReference type="Proteomes" id="UP000556084">
    <property type="component" value="Unassembled WGS sequence"/>
</dbReference>
<dbReference type="InterPro" id="IPR036890">
    <property type="entry name" value="HATPase_C_sf"/>
</dbReference>
<keyword evidence="5" id="KW-1185">Reference proteome</keyword>
<organism evidence="4 5">
    <name type="scientific">Streptomyces olivoverticillatus</name>
    <dbReference type="NCBI Taxonomy" id="66427"/>
    <lineage>
        <taxon>Bacteria</taxon>
        <taxon>Bacillati</taxon>
        <taxon>Actinomycetota</taxon>
        <taxon>Actinomycetes</taxon>
        <taxon>Kitasatosporales</taxon>
        <taxon>Streptomycetaceae</taxon>
        <taxon>Streptomyces</taxon>
    </lineage>
</organism>
<dbReference type="Gene3D" id="3.60.40.10">
    <property type="entry name" value="PPM-type phosphatase domain"/>
    <property type="match status" value="1"/>
</dbReference>
<gene>
    <name evidence="4" type="ORF">FHS39_002465</name>
</gene>
<dbReference type="RefSeq" id="WP_184349286.1">
    <property type="nucleotide sequence ID" value="NZ_JACHJH010000003.1"/>
</dbReference>
<dbReference type="CDD" id="cd16936">
    <property type="entry name" value="HATPase_RsbW-like"/>
    <property type="match status" value="1"/>
</dbReference>
<name>A0A7W7PKP2_9ACTN</name>
<dbReference type="AlphaFoldDB" id="A0A7W7PKP2"/>
<dbReference type="Pfam" id="PF07228">
    <property type="entry name" value="SpoIIE"/>
    <property type="match status" value="1"/>
</dbReference>
<feature type="domain" description="PPM-type phosphatase" evidence="3">
    <location>
        <begin position="598"/>
        <end position="821"/>
    </location>
</feature>
<feature type="domain" description="GAF" evidence="2">
    <location>
        <begin position="398"/>
        <end position="580"/>
    </location>
</feature>
<dbReference type="FunFam" id="3.60.40.10:FF:000031">
    <property type="entry name" value="PAS sensor protein"/>
    <property type="match status" value="1"/>
</dbReference>
<dbReference type="Pfam" id="PF01590">
    <property type="entry name" value="GAF"/>
    <property type="match status" value="2"/>
</dbReference>
<dbReference type="FunFam" id="3.30.565.10:FF:000028">
    <property type="entry name" value="PAS sensor protein"/>
    <property type="match status" value="1"/>
</dbReference>
<proteinExistence type="predicted"/>
<dbReference type="SUPFAM" id="SSF55874">
    <property type="entry name" value="ATPase domain of HSP90 chaperone/DNA topoisomerase II/histidine kinase"/>
    <property type="match status" value="1"/>
</dbReference>
<evidence type="ECO:0000313" key="5">
    <source>
        <dbReference type="Proteomes" id="UP000556084"/>
    </source>
</evidence>
<accession>A0A7W7PKP2</accession>
<dbReference type="Pfam" id="PF13581">
    <property type="entry name" value="HATPase_c_2"/>
    <property type="match status" value="1"/>
</dbReference>
<dbReference type="SUPFAM" id="SSF55781">
    <property type="entry name" value="GAF domain-like"/>
    <property type="match status" value="1"/>
</dbReference>
<dbReference type="SUPFAM" id="SSF81606">
    <property type="entry name" value="PP2C-like"/>
    <property type="match status" value="1"/>
</dbReference>
<dbReference type="SMART" id="SM00331">
    <property type="entry name" value="PP2C_SIG"/>
    <property type="match status" value="1"/>
</dbReference>
<protein>
    <submittedName>
        <fullName evidence="4">Serine phosphatase RsbU (Regulator of sigma subunit)</fullName>
    </submittedName>
</protein>
<dbReference type="InterPro" id="IPR003594">
    <property type="entry name" value="HATPase_dom"/>
</dbReference>
<dbReference type="InterPro" id="IPR036457">
    <property type="entry name" value="PPM-type-like_dom_sf"/>
</dbReference>
<dbReference type="InterPro" id="IPR029016">
    <property type="entry name" value="GAF-like_dom_sf"/>
</dbReference>
<evidence type="ECO:0000259" key="2">
    <source>
        <dbReference type="SMART" id="SM00065"/>
    </source>
</evidence>
<dbReference type="PANTHER" id="PTHR43156:SF2">
    <property type="entry name" value="STAGE II SPORULATION PROTEIN E"/>
    <property type="match status" value="1"/>
</dbReference>
<keyword evidence="1" id="KW-0378">Hydrolase</keyword>
<dbReference type="InterPro" id="IPR001932">
    <property type="entry name" value="PPM-type_phosphatase-like_dom"/>
</dbReference>
<reference evidence="4 5" key="1">
    <citation type="submission" date="2020-08" db="EMBL/GenBank/DDBJ databases">
        <title>Genomic Encyclopedia of Type Strains, Phase III (KMG-III): the genomes of soil and plant-associated and newly described type strains.</title>
        <authorList>
            <person name="Whitman W."/>
        </authorList>
    </citation>
    <scope>NUCLEOTIDE SEQUENCE [LARGE SCALE GENOMIC DNA]</scope>
    <source>
        <strain evidence="4 5">CECT 3266</strain>
    </source>
</reference>
<dbReference type="EMBL" id="JACHJH010000003">
    <property type="protein sequence ID" value="MBB4893434.1"/>
    <property type="molecule type" value="Genomic_DNA"/>
</dbReference>
<sequence length="969" mass="104168">MREVIRMGLAADDIGPVLARDQFLRGASVEGAVRSPILSSWQRSQSLGLSPEGCELPYTQDLDLDGRLVRAAGPVLNRLQAMFAGKNVNISLADERGAILQRRFGVASMVRHLPEIQTVPGFVFHEKFGGTNGIGLALAERHLIHIYGAEHFAERSQSNACSAIPVRDLLNGRIEGVLCLGYPPADADAALDTVIRRAAGTIERRLLEQHSVRERALLQAYLDARSRVPAGDAADNGQPGELAASGLDWRDQMILKEKATELISTAQRAAVEVSLPGGRRVTLLSRPVTSASGVEGVVIEAVLPSRNQRLAVSAEAVLGGGEAVAAEEAVSLEAMAAQAVSTDALSREALEPQDLLAQQTFTPVAPSAGEPGATSYAASGLVLVGEPGVGKYAVAARRRLELLSEASTRIGTTLDVSRTARELAEMAVPRLADFVTIDLPEAVLRGDEPTDPVKDLHRTVVHGIRQDCPFYPAGARVDLKPTTPQLRCLTHRTTVLEPDLRTAAGWVSQDPAAARRILEHGVHSLISVPLLARGIALGIASFYRSRDPAPFGDDDRSLAQELATRAAICIDNARRYTREHSMVLALQHSLLPHGFPEQNAVEVAHRYMPAESGVGGDWFDVIPLSSTRVALVVGDVVGHGLHAAATMGRLRTAARNFAELDLPPDEVLTHLDNLVGRLDREEGNEEPGADSTGIIGATCLYAIYDPTSQQCVMARAGHPPPALVHPDGTVTFADLPAGPPLGLGGLPFETAEFHLPEGSQLVLYTDGLIEDRDRDFDTTLEQLTRALAHPNRPPEDTCREVVRTMVPDHPADDIALLVARTHTLDSHRIATWDLPADPALVSTVRAAVTRQLAEWGLDEIGFATELLLSELVTNAIRYGTAPIQVRLLYDRTLTCEVSDASSTAPHLRLAATTDEGGRGLFLVAQLSRSWGTRYTVGGKVIWAECPLEVTAGRHDTVEMEFDFDDIPAI</sequence>
<comment type="caution">
    <text evidence="4">The sequence shown here is derived from an EMBL/GenBank/DDBJ whole genome shotgun (WGS) entry which is preliminary data.</text>
</comment>
<evidence type="ECO:0000313" key="4">
    <source>
        <dbReference type="EMBL" id="MBB4893434.1"/>
    </source>
</evidence>
<dbReference type="GO" id="GO:0016791">
    <property type="term" value="F:phosphatase activity"/>
    <property type="evidence" value="ECO:0007669"/>
    <property type="project" value="TreeGrafter"/>
</dbReference>